<organism evidence="11 12">
    <name type="scientific">Collibacillus ludicampi</name>
    <dbReference type="NCBI Taxonomy" id="2771369"/>
    <lineage>
        <taxon>Bacteria</taxon>
        <taxon>Bacillati</taxon>
        <taxon>Bacillota</taxon>
        <taxon>Bacilli</taxon>
        <taxon>Bacillales</taxon>
        <taxon>Alicyclobacillaceae</taxon>
        <taxon>Collibacillus</taxon>
    </lineage>
</organism>
<feature type="binding site" evidence="9">
    <location>
        <begin position="73"/>
        <end position="76"/>
    </location>
    <ligand>
        <name>substrate</name>
    </ligand>
</feature>
<evidence type="ECO:0000256" key="6">
    <source>
        <dbReference type="ARBA" id="ARBA00023239"/>
    </source>
</evidence>
<evidence type="ECO:0000256" key="5">
    <source>
        <dbReference type="ARBA" id="ARBA00022723"/>
    </source>
</evidence>
<dbReference type="InterPro" id="IPR010203">
    <property type="entry name" value="RraA"/>
</dbReference>
<evidence type="ECO:0000256" key="2">
    <source>
        <dbReference type="ARBA" id="ARBA00001968"/>
    </source>
</evidence>
<comment type="catalytic activity">
    <reaction evidence="8 10">
        <text>oxaloacetate + H(+) = pyruvate + CO2</text>
        <dbReference type="Rhea" id="RHEA:15641"/>
        <dbReference type="ChEBI" id="CHEBI:15361"/>
        <dbReference type="ChEBI" id="CHEBI:15378"/>
        <dbReference type="ChEBI" id="CHEBI:16452"/>
        <dbReference type="ChEBI" id="CHEBI:16526"/>
        <dbReference type="EC" id="4.1.1.112"/>
    </reaction>
</comment>
<evidence type="ECO:0000256" key="7">
    <source>
        <dbReference type="ARBA" id="ARBA00025046"/>
    </source>
</evidence>
<keyword evidence="5 9" id="KW-0479">Metal-binding</keyword>
<sequence length="158" mass="16989">MKTADLCDRYPNELNICELSFRSYGKKSSFFGPISTVKVQDDNVLVLEAIESVPAGTVLVVDGGGSKRCALLGDRLASIAASRQLAGIIINGCVRDVSELSKIECGIFALGSMPLKSKKERKGETNVVVRFGGIDWTPGQYVYADEDGVVVSARKLEV</sequence>
<dbReference type="EMBL" id="BOQE01000001">
    <property type="protein sequence ID" value="GIM46650.1"/>
    <property type="molecule type" value="Genomic_DNA"/>
</dbReference>
<evidence type="ECO:0000256" key="8">
    <source>
        <dbReference type="ARBA" id="ARBA00047973"/>
    </source>
</evidence>
<dbReference type="GO" id="GO:0046872">
    <property type="term" value="F:metal ion binding"/>
    <property type="evidence" value="ECO:0007669"/>
    <property type="project" value="UniProtKB-KW"/>
</dbReference>
<dbReference type="EC" id="4.1.1.112" evidence="10"/>
<dbReference type="AlphaFoldDB" id="A0AAV4LFS4"/>
<comment type="subunit">
    <text evidence="4 10">Homotrimer.</text>
</comment>
<dbReference type="RefSeq" id="WP_282199719.1">
    <property type="nucleotide sequence ID" value="NZ_BOQE01000001.1"/>
</dbReference>
<keyword evidence="12" id="KW-1185">Reference proteome</keyword>
<feature type="binding site" evidence="9">
    <location>
        <position position="95"/>
    </location>
    <ligand>
        <name>substrate</name>
    </ligand>
</feature>
<dbReference type="EC" id="4.1.3.17" evidence="10"/>
<dbReference type="GO" id="GO:0008428">
    <property type="term" value="F:ribonuclease inhibitor activity"/>
    <property type="evidence" value="ECO:0007669"/>
    <property type="project" value="InterPro"/>
</dbReference>
<evidence type="ECO:0000256" key="1">
    <source>
        <dbReference type="ARBA" id="ARBA00001342"/>
    </source>
</evidence>
<dbReference type="Proteomes" id="UP001057291">
    <property type="component" value="Unassembled WGS sequence"/>
</dbReference>
<reference evidence="11" key="1">
    <citation type="journal article" date="2023" name="Int. J. Syst. Evol. Microbiol.">
        <title>Collibacillus ludicampi gen. nov., sp. nov., a new soil bacterium of the family Alicyclobacillaceae.</title>
        <authorList>
            <person name="Jojima T."/>
            <person name="Ioku Y."/>
            <person name="Fukuta Y."/>
            <person name="Shirasaka N."/>
            <person name="Matsumura Y."/>
            <person name="Mori M."/>
        </authorList>
    </citation>
    <scope>NUCLEOTIDE SEQUENCE</scope>
    <source>
        <strain evidence="11">TP075</strain>
    </source>
</reference>
<dbReference type="NCBIfam" id="NF006875">
    <property type="entry name" value="PRK09372.1"/>
    <property type="match status" value="1"/>
</dbReference>
<comment type="catalytic activity">
    <reaction evidence="1 10">
        <text>4-hydroxy-4-methyl-2-oxoglutarate = 2 pyruvate</text>
        <dbReference type="Rhea" id="RHEA:22748"/>
        <dbReference type="ChEBI" id="CHEBI:15361"/>
        <dbReference type="ChEBI" id="CHEBI:58276"/>
        <dbReference type="EC" id="4.1.3.17"/>
    </reaction>
</comment>
<protein>
    <recommendedName>
        <fullName evidence="10">4-hydroxy-4-methyl-2-oxoglutarate aldolase</fullName>
        <shortName evidence="10">HMG aldolase</shortName>
        <ecNumber evidence="10">4.1.1.112</ecNumber>
        <ecNumber evidence="10">4.1.3.17</ecNumber>
    </recommendedName>
    <alternativeName>
        <fullName evidence="10">Oxaloacetate decarboxylase</fullName>
    </alternativeName>
</protein>
<gene>
    <name evidence="11" type="primary">rraA</name>
    <name evidence="11" type="ORF">DNHGIG_21990</name>
</gene>
<dbReference type="Pfam" id="PF03737">
    <property type="entry name" value="RraA-like"/>
    <property type="match status" value="1"/>
</dbReference>
<keyword evidence="6 10" id="KW-0456">Lyase</keyword>
<evidence type="ECO:0000256" key="4">
    <source>
        <dbReference type="ARBA" id="ARBA00011233"/>
    </source>
</evidence>
<evidence type="ECO:0000256" key="9">
    <source>
        <dbReference type="PIRSR" id="PIRSR605493-1"/>
    </source>
</evidence>
<comment type="similarity">
    <text evidence="3 10">Belongs to the class II aldolase/RraA-like family.</text>
</comment>
<comment type="cofactor">
    <cofactor evidence="9">
        <name>Mg(2+)</name>
        <dbReference type="ChEBI" id="CHEBI:18420"/>
    </cofactor>
</comment>
<dbReference type="CDD" id="cd16841">
    <property type="entry name" value="RraA_family"/>
    <property type="match status" value="1"/>
</dbReference>
<dbReference type="SUPFAM" id="SSF89562">
    <property type="entry name" value="RraA-like"/>
    <property type="match status" value="1"/>
</dbReference>
<dbReference type="PANTHER" id="PTHR33254:SF4">
    <property type="entry name" value="4-HYDROXY-4-METHYL-2-OXOGLUTARATE ALDOLASE 3-RELATED"/>
    <property type="match status" value="1"/>
</dbReference>
<name>A0AAV4LFS4_9BACL</name>
<dbReference type="InterPro" id="IPR005493">
    <property type="entry name" value="RraA/RraA-like"/>
</dbReference>
<proteinExistence type="inferred from homology"/>
<evidence type="ECO:0000313" key="11">
    <source>
        <dbReference type="EMBL" id="GIM46650.1"/>
    </source>
</evidence>
<dbReference type="GO" id="GO:0008948">
    <property type="term" value="F:oxaloacetate decarboxylase activity"/>
    <property type="evidence" value="ECO:0007669"/>
    <property type="project" value="UniProtKB-EC"/>
</dbReference>
<dbReference type="InterPro" id="IPR036704">
    <property type="entry name" value="RraA/RraA-like_sf"/>
</dbReference>
<dbReference type="GO" id="GO:0051252">
    <property type="term" value="P:regulation of RNA metabolic process"/>
    <property type="evidence" value="ECO:0007669"/>
    <property type="project" value="InterPro"/>
</dbReference>
<evidence type="ECO:0000256" key="3">
    <source>
        <dbReference type="ARBA" id="ARBA00008621"/>
    </source>
</evidence>
<keyword evidence="9" id="KW-0460">Magnesium</keyword>
<comment type="function">
    <text evidence="7 10">Catalyzes the aldol cleavage of 4-hydroxy-4-methyl-2-oxoglutarate (HMG) into 2 molecules of pyruvate. Also contains a secondary oxaloacetate (OAA) decarboxylase activity due to the common pyruvate enolate transition state formed following C-C bond cleavage in the retro-aldol and decarboxylation reactions.</text>
</comment>
<accession>A0AAV4LFS4</accession>
<evidence type="ECO:0000313" key="12">
    <source>
        <dbReference type="Proteomes" id="UP001057291"/>
    </source>
</evidence>
<comment type="cofactor">
    <cofactor evidence="2 10">
        <name>a divalent metal cation</name>
        <dbReference type="ChEBI" id="CHEBI:60240"/>
    </cofactor>
</comment>
<dbReference type="Gene3D" id="3.50.30.40">
    <property type="entry name" value="Ribonuclease E inhibitor RraA/RraA-like"/>
    <property type="match status" value="1"/>
</dbReference>
<dbReference type="PANTHER" id="PTHR33254">
    <property type="entry name" value="4-HYDROXY-4-METHYL-2-OXOGLUTARATE ALDOLASE 3-RELATED"/>
    <property type="match status" value="1"/>
</dbReference>
<dbReference type="NCBIfam" id="TIGR01935">
    <property type="entry name" value="NOT-MenG"/>
    <property type="match status" value="1"/>
</dbReference>
<dbReference type="GO" id="GO:0047443">
    <property type="term" value="F:4-hydroxy-4-methyl-2-oxoglutarate aldolase activity"/>
    <property type="evidence" value="ECO:0007669"/>
    <property type="project" value="UniProtKB-EC"/>
</dbReference>
<comment type="caution">
    <text evidence="11">The sequence shown here is derived from an EMBL/GenBank/DDBJ whole genome shotgun (WGS) entry which is preliminary data.</text>
</comment>
<evidence type="ECO:0000256" key="10">
    <source>
        <dbReference type="RuleBase" id="RU004338"/>
    </source>
</evidence>
<feature type="binding site" evidence="9">
    <location>
        <position position="96"/>
    </location>
    <ligand>
        <name>Mg(2+)</name>
        <dbReference type="ChEBI" id="CHEBI:18420"/>
    </ligand>
</feature>